<organism evidence="1 2">
    <name type="scientific">Vitrella brassicaformis (strain CCMP3155)</name>
    <dbReference type="NCBI Taxonomy" id="1169540"/>
    <lineage>
        <taxon>Eukaryota</taxon>
        <taxon>Sar</taxon>
        <taxon>Alveolata</taxon>
        <taxon>Colpodellida</taxon>
        <taxon>Vitrellaceae</taxon>
        <taxon>Vitrella</taxon>
    </lineage>
</organism>
<proteinExistence type="predicted"/>
<evidence type="ECO:0000313" key="1">
    <source>
        <dbReference type="EMBL" id="CEM35596.1"/>
    </source>
</evidence>
<dbReference type="InParanoid" id="A0A0G4GX20"/>
<keyword evidence="2" id="KW-1185">Reference proteome</keyword>
<dbReference type="Proteomes" id="UP000041254">
    <property type="component" value="Unassembled WGS sequence"/>
</dbReference>
<dbReference type="VEuPathDB" id="CryptoDB:Vbra_856"/>
<dbReference type="AlphaFoldDB" id="A0A0G4GX20"/>
<dbReference type="EMBL" id="CDMY01000859">
    <property type="protein sequence ID" value="CEM35596.1"/>
    <property type="molecule type" value="Genomic_DNA"/>
</dbReference>
<dbReference type="PhylomeDB" id="A0A0G4GX20"/>
<evidence type="ECO:0000313" key="2">
    <source>
        <dbReference type="Proteomes" id="UP000041254"/>
    </source>
</evidence>
<gene>
    <name evidence="1" type="ORF">Vbra_856</name>
</gene>
<name>A0A0G4GX20_VITBC</name>
<sequence>MRPGDAFDFGKQLLNLTALTLVQPPSDRSWCLENMISIVEGHAAGRHETCEKEGQQHMGGSLETIDFATDTNTNSNFDTGLYVFRTARSRSRQPSSSSSASCPLLPSLKSVTGALRDHRVLAERGWKMPALECMEVEEWDADALGRFIGSSSSLRRVGEVWRRFSYLRVRPTWREWAAVFAHFPNAPPGQPGPLRHLQTFEGLRHLQTIEGMEHELGETSEQCLEGVKRLQEALTSRGCQKSLKRLDMEIPHFGDRGGLSVLLAVDGFIDTCCVSPDVPVTVTFTGGARQDFDLSLFYANDFPRRASPFIKTAIQQAARQAGEVSYTISQHDLTHPIDRPSESAIKIAQSLESRSVEVVVANAPGFVPPPGTQPPAPTIISHLQQFSISTHLRPLR</sequence>
<protein>
    <submittedName>
        <fullName evidence="1">Uncharacterized protein</fullName>
    </submittedName>
</protein>
<reference evidence="1 2" key="1">
    <citation type="submission" date="2014-11" db="EMBL/GenBank/DDBJ databases">
        <authorList>
            <person name="Zhu J."/>
            <person name="Qi W."/>
            <person name="Song R."/>
        </authorList>
    </citation>
    <scope>NUCLEOTIDE SEQUENCE [LARGE SCALE GENOMIC DNA]</scope>
</reference>
<accession>A0A0G4GX20</accession>